<feature type="transmembrane region" description="Helical" evidence="1">
    <location>
        <begin position="59"/>
        <end position="82"/>
    </location>
</feature>
<dbReference type="Gene3D" id="3.90.226.10">
    <property type="entry name" value="2-enoyl-CoA Hydratase, Chain A, domain 1"/>
    <property type="match status" value="1"/>
</dbReference>
<evidence type="ECO:0008006" key="4">
    <source>
        <dbReference type="Google" id="ProtNLM"/>
    </source>
</evidence>
<keyword evidence="1" id="KW-0812">Transmembrane</keyword>
<reference evidence="2" key="1">
    <citation type="journal article" date="2021" name="Microorganisms">
        <title>Phylogenomic Reconstruction and Metabolic Potential of the Genus Aminobacter.</title>
        <authorList>
            <person name="Artuso I."/>
            <person name="Turrini P."/>
            <person name="Pirolo M."/>
            <person name="Lugli G.A."/>
            <person name="Ventura M."/>
            <person name="Visca P."/>
        </authorList>
    </citation>
    <scope>NUCLEOTIDE SEQUENCE</scope>
    <source>
        <strain evidence="2">LMG 26462</strain>
    </source>
</reference>
<protein>
    <recommendedName>
        <fullName evidence="4">Peptidase S41</fullName>
    </recommendedName>
</protein>
<organism evidence="2 3">
    <name type="scientific">Aminobacter anthyllidis</name>
    <dbReference type="NCBI Taxonomy" id="1035067"/>
    <lineage>
        <taxon>Bacteria</taxon>
        <taxon>Pseudomonadati</taxon>
        <taxon>Pseudomonadota</taxon>
        <taxon>Alphaproteobacteria</taxon>
        <taxon>Hyphomicrobiales</taxon>
        <taxon>Phyllobacteriaceae</taxon>
        <taxon>Aminobacter</taxon>
    </lineage>
</organism>
<dbReference type="SUPFAM" id="SSF52096">
    <property type="entry name" value="ClpP/crotonase"/>
    <property type="match status" value="1"/>
</dbReference>
<dbReference type="EMBL" id="JAFLWW010000002">
    <property type="protein sequence ID" value="MBT1155642.1"/>
    <property type="molecule type" value="Genomic_DNA"/>
</dbReference>
<keyword evidence="3" id="KW-1185">Reference proteome</keyword>
<dbReference type="RefSeq" id="WP_214387876.1">
    <property type="nucleotide sequence ID" value="NZ_JAFLWW010000002.1"/>
</dbReference>
<name>A0A9X1D404_9HYPH</name>
<keyword evidence="1" id="KW-0472">Membrane</keyword>
<proteinExistence type="predicted"/>
<dbReference type="Proteomes" id="UP001138921">
    <property type="component" value="Unassembled WGS sequence"/>
</dbReference>
<accession>A0A9X1D404</accession>
<evidence type="ECO:0000256" key="1">
    <source>
        <dbReference type="SAM" id="Phobius"/>
    </source>
</evidence>
<dbReference type="InterPro" id="IPR029045">
    <property type="entry name" value="ClpP/crotonase-like_dom_sf"/>
</dbReference>
<comment type="caution">
    <text evidence="2">The sequence shown here is derived from an EMBL/GenBank/DDBJ whole genome shotgun (WGS) entry which is preliminary data.</text>
</comment>
<keyword evidence="1" id="KW-1133">Transmembrane helix</keyword>
<evidence type="ECO:0000313" key="3">
    <source>
        <dbReference type="Proteomes" id="UP001138921"/>
    </source>
</evidence>
<dbReference type="AlphaFoldDB" id="A0A9X1D404"/>
<gene>
    <name evidence="2" type="ORF">J1C56_08550</name>
</gene>
<evidence type="ECO:0000313" key="2">
    <source>
        <dbReference type="EMBL" id="MBT1155642.1"/>
    </source>
</evidence>
<sequence length="521" mass="57333">MPIRFSPRGRARGLMCQVIERRARRPHVLLCFGQWPSIWRGGMSSSNVGRKWGRWWKRVAYVMAAFLIVVVMPLAFIMYPVFKPYPDASPATGDSLAEKNAQDLAHLRNMQLIERSFKPQTSLAFGQSLDELTAKASELDRPALAMAAAKAVALAQNGHTNVLGLAGGQGFNSVPLRLGWFADGLFVVRATTEHRDLLGAQVLTANDLTPDELVAALRPYVGGTDQYARELSPNFMISPELLHAARLAAKPDESEFRFRKADGSEIERTLAVLPGKGEPVTRTVWPKRDLSPIAPDKSGAGWVHVLDGVDTPRYLARPGQNSWHAYLEADEILYVQLNRLRDQEPVLISDYLTGLLAEAGKRKVKHAVVDLRFSPGGNYMLATDFSRLLPKVVPDGRIFILTSGNTFSAAISIASRLKYYAGERAVLVGEEMGDAGQMWGEGGTTIMPNSRIAFRYTTAYHDWENGCRLSQLTTCFLPNYFYGTAAGSLQPTVPVAQTFASYAAGEDAVMSEVLRLAKQGE</sequence>
<reference evidence="2" key="2">
    <citation type="submission" date="2021-03" db="EMBL/GenBank/DDBJ databases">
        <authorList>
            <person name="Artuso I."/>
            <person name="Turrini P."/>
            <person name="Pirolo M."/>
            <person name="Lugli G.A."/>
            <person name="Ventura M."/>
            <person name="Visca P."/>
        </authorList>
    </citation>
    <scope>NUCLEOTIDE SEQUENCE</scope>
    <source>
        <strain evidence="2">LMG 26462</strain>
    </source>
</reference>